<gene>
    <name evidence="2" type="ORF">EPIR_3649</name>
</gene>
<dbReference type="STRING" id="1161919.EPIR_3649"/>
<comment type="caution">
    <text evidence="2">The sequence shown here is derived from an EMBL/GenBank/DDBJ whole genome shotgun (WGS) entry which is preliminary data.</text>
</comment>
<protein>
    <submittedName>
        <fullName evidence="2">Uncharacterized protein</fullName>
    </submittedName>
</protein>
<dbReference type="Proteomes" id="UP000018217">
    <property type="component" value="Unassembled WGS sequence"/>
</dbReference>
<sequence>MQLSGIPAATGDGVPGPGLKQPLPPVFCGQPVFF</sequence>
<accession>V5ZD64</accession>
<dbReference type="AlphaFoldDB" id="V5ZD64"/>
<evidence type="ECO:0000256" key="1">
    <source>
        <dbReference type="SAM" id="MobiDB-lite"/>
    </source>
</evidence>
<reference evidence="2 3" key="1">
    <citation type="journal article" date="2013" name="Syst. Appl. Microbiol.">
        <title>Phylogenetic position and virulence apparatus of the pear flower necrosis pathogen Erwinia piriflorinigrans CFBP 5888T as assessed by comparative genomics.</title>
        <authorList>
            <person name="Smits T.H."/>
            <person name="Rezzonico F."/>
            <person name="Lopez M.M."/>
            <person name="Blom J."/>
            <person name="Goesmann A."/>
            <person name="Frey J.E."/>
            <person name="Duffy B."/>
        </authorList>
    </citation>
    <scope>NUCLEOTIDE SEQUENCE [LARGE SCALE GENOMIC DNA]</scope>
    <source>
        <strain evidence="3">CFBP5888</strain>
    </source>
</reference>
<proteinExistence type="predicted"/>
<dbReference type="EMBL" id="CAHS01000022">
    <property type="protein sequence ID" value="CCG89012.1"/>
    <property type="molecule type" value="Genomic_DNA"/>
</dbReference>
<feature type="region of interest" description="Disordered" evidence="1">
    <location>
        <begin position="1"/>
        <end position="24"/>
    </location>
</feature>
<name>V5ZD64_9GAMM</name>
<organism evidence="2 3">
    <name type="scientific">Erwinia piriflorinigrans CFBP 5888</name>
    <dbReference type="NCBI Taxonomy" id="1161919"/>
    <lineage>
        <taxon>Bacteria</taxon>
        <taxon>Pseudomonadati</taxon>
        <taxon>Pseudomonadota</taxon>
        <taxon>Gammaproteobacteria</taxon>
        <taxon>Enterobacterales</taxon>
        <taxon>Erwiniaceae</taxon>
        <taxon>Erwinia</taxon>
    </lineage>
</organism>
<evidence type="ECO:0000313" key="2">
    <source>
        <dbReference type="EMBL" id="CCG89012.1"/>
    </source>
</evidence>
<keyword evidence="3" id="KW-1185">Reference proteome</keyword>
<evidence type="ECO:0000313" key="3">
    <source>
        <dbReference type="Proteomes" id="UP000018217"/>
    </source>
</evidence>